<keyword evidence="2" id="KW-1185">Reference proteome</keyword>
<protein>
    <submittedName>
        <fullName evidence="1">Uncharacterized protein</fullName>
    </submittedName>
</protein>
<gene>
    <name evidence="1" type="ORF">BACT_0559</name>
</gene>
<accession>A0A086Z008</accession>
<reference evidence="1 2" key="1">
    <citation type="submission" date="2014-03" db="EMBL/GenBank/DDBJ databases">
        <title>Genomics of Bifidobacteria.</title>
        <authorList>
            <person name="Ventura M."/>
            <person name="Milani C."/>
            <person name="Lugli G.A."/>
        </authorList>
    </citation>
    <scope>NUCLEOTIDE SEQUENCE [LARGE SCALE GENOMIC DNA]</scope>
    <source>
        <strain evidence="1 2">DSM 22766</strain>
    </source>
</reference>
<dbReference type="EMBL" id="JGYK01000001">
    <property type="protein sequence ID" value="KFI39858.1"/>
    <property type="molecule type" value="Genomic_DNA"/>
</dbReference>
<evidence type="ECO:0000313" key="2">
    <source>
        <dbReference type="Proteomes" id="UP000029015"/>
    </source>
</evidence>
<evidence type="ECO:0000313" key="1">
    <source>
        <dbReference type="EMBL" id="KFI39858.1"/>
    </source>
</evidence>
<sequence>MDDVPHHSNGRMAASVGTSACIRPYQPQALSRFPLPPHLAYR</sequence>
<comment type="caution">
    <text evidence="1">The sequence shown here is derived from an EMBL/GenBank/DDBJ whole genome shotgun (WGS) entry which is preliminary data.</text>
</comment>
<dbReference type="Proteomes" id="UP000029015">
    <property type="component" value="Unassembled WGS sequence"/>
</dbReference>
<proteinExistence type="predicted"/>
<name>A0A086Z008_9BIFI</name>
<dbReference type="AlphaFoldDB" id="A0A086Z008"/>
<organism evidence="1 2">
    <name type="scientific">Bifidobacterium actinocoloniiforme DSM 22766</name>
    <dbReference type="NCBI Taxonomy" id="1437605"/>
    <lineage>
        <taxon>Bacteria</taxon>
        <taxon>Bacillati</taxon>
        <taxon>Actinomycetota</taxon>
        <taxon>Actinomycetes</taxon>
        <taxon>Bifidobacteriales</taxon>
        <taxon>Bifidobacteriaceae</taxon>
        <taxon>Bifidobacterium</taxon>
    </lineage>
</organism>